<reference evidence="1 2" key="1">
    <citation type="journal article" date="2020" name="Cell">
        <title>Large-Scale Comparative Analyses of Tick Genomes Elucidate Their Genetic Diversity and Vector Capacities.</title>
        <authorList>
            <consortium name="Tick Genome and Microbiome Consortium (TIGMIC)"/>
            <person name="Jia N."/>
            <person name="Wang J."/>
            <person name="Shi W."/>
            <person name="Du L."/>
            <person name="Sun Y."/>
            <person name="Zhan W."/>
            <person name="Jiang J.F."/>
            <person name="Wang Q."/>
            <person name="Zhang B."/>
            <person name="Ji P."/>
            <person name="Bell-Sakyi L."/>
            <person name="Cui X.M."/>
            <person name="Yuan T.T."/>
            <person name="Jiang B.G."/>
            <person name="Yang W.F."/>
            <person name="Lam T.T."/>
            <person name="Chang Q.C."/>
            <person name="Ding S.J."/>
            <person name="Wang X.J."/>
            <person name="Zhu J.G."/>
            <person name="Ruan X.D."/>
            <person name="Zhao L."/>
            <person name="Wei J.T."/>
            <person name="Ye R.Z."/>
            <person name="Que T.C."/>
            <person name="Du C.H."/>
            <person name="Zhou Y.H."/>
            <person name="Cheng J.X."/>
            <person name="Dai P.F."/>
            <person name="Guo W.B."/>
            <person name="Han X.H."/>
            <person name="Huang E.J."/>
            <person name="Li L.F."/>
            <person name="Wei W."/>
            <person name="Gao Y.C."/>
            <person name="Liu J.Z."/>
            <person name="Shao H.Z."/>
            <person name="Wang X."/>
            <person name="Wang C.C."/>
            <person name="Yang T.C."/>
            <person name="Huo Q.B."/>
            <person name="Li W."/>
            <person name="Chen H.Y."/>
            <person name="Chen S.E."/>
            <person name="Zhou L.G."/>
            <person name="Ni X.B."/>
            <person name="Tian J.H."/>
            <person name="Sheng Y."/>
            <person name="Liu T."/>
            <person name="Pan Y.S."/>
            <person name="Xia L.Y."/>
            <person name="Li J."/>
            <person name="Zhao F."/>
            <person name="Cao W.C."/>
        </authorList>
    </citation>
    <scope>NUCLEOTIDE SEQUENCE [LARGE SCALE GENOMIC DNA]</scope>
    <source>
        <strain evidence="1">Iper-2018</strain>
    </source>
</reference>
<organism evidence="1 2">
    <name type="scientific">Ixodes persulcatus</name>
    <name type="common">Taiga tick</name>
    <dbReference type="NCBI Taxonomy" id="34615"/>
    <lineage>
        <taxon>Eukaryota</taxon>
        <taxon>Metazoa</taxon>
        <taxon>Ecdysozoa</taxon>
        <taxon>Arthropoda</taxon>
        <taxon>Chelicerata</taxon>
        <taxon>Arachnida</taxon>
        <taxon>Acari</taxon>
        <taxon>Parasitiformes</taxon>
        <taxon>Ixodida</taxon>
        <taxon>Ixodoidea</taxon>
        <taxon>Ixodidae</taxon>
        <taxon>Ixodinae</taxon>
        <taxon>Ixodes</taxon>
    </lineage>
</organism>
<proteinExistence type="predicted"/>
<evidence type="ECO:0000313" key="1">
    <source>
        <dbReference type="EMBL" id="KAG0444335.1"/>
    </source>
</evidence>
<evidence type="ECO:0000313" key="2">
    <source>
        <dbReference type="Proteomes" id="UP000805193"/>
    </source>
</evidence>
<protein>
    <submittedName>
        <fullName evidence="1">Uncharacterized protein</fullName>
    </submittedName>
</protein>
<dbReference type="Proteomes" id="UP000805193">
    <property type="component" value="Unassembled WGS sequence"/>
</dbReference>
<accession>A0AC60QXB2</accession>
<dbReference type="EMBL" id="JABSTQ010002168">
    <property type="protein sequence ID" value="KAG0444335.1"/>
    <property type="molecule type" value="Genomic_DNA"/>
</dbReference>
<name>A0AC60QXB2_IXOPE</name>
<comment type="caution">
    <text evidence="1">The sequence shown here is derived from an EMBL/GenBank/DDBJ whole genome shotgun (WGS) entry which is preliminary data.</text>
</comment>
<keyword evidence="2" id="KW-1185">Reference proteome</keyword>
<gene>
    <name evidence="1" type="ORF">HPB47_013914</name>
</gene>
<sequence>MHDQVRHVIMKTERILHDGLQTGFPATDSISDITQGKAYRDLRASVPLKNDDLTLTLNTDGSPVFSSSGASVWPIQFLVNELPVPERFKHCTVAGLWFGKGHPNMALFIHQFVDSINDMTPVVWKHEGIAHTSRAYVLCWCLDAPARAAVQNCILFNGYMGCPYCLTRGEHLDGCLRYVNLKDTTPRTPAGVLRDMEIARELGGTFPINGYFGPSPTVNLPHFNLVWGFTVEYMHAVLLGVAKQVTEMQLSSSNSQERYYIGSQDPSALGATGRRPSGAIWLLYYWLPSTLGILPEQYWLHVKKLVEAIHILLSSTMTAASVDRAETLLRSFVSMTGRLYGATSMTYNVHQLWHLPEAARQMGPLWAHSAFVFEGGNGRLVKLSHVDDRPFQVPSFKRPLRRDTQDTPGERRLRMERRDLTLGTGRRTPLFTPTRTGEPGGAR</sequence>